<dbReference type="CDD" id="cd18103">
    <property type="entry name" value="SpoU-like_RlmB"/>
    <property type="match status" value="1"/>
</dbReference>
<dbReference type="SUPFAM" id="SSF55315">
    <property type="entry name" value="L30e-like"/>
    <property type="match status" value="1"/>
</dbReference>
<dbReference type="SMART" id="SM00967">
    <property type="entry name" value="SpoU_sub_bind"/>
    <property type="match status" value="1"/>
</dbReference>
<proteinExistence type="predicted"/>
<keyword evidence="1" id="KW-0489">Methyltransferase</keyword>
<dbReference type="RefSeq" id="WP_394850287.1">
    <property type="nucleotide sequence ID" value="NZ_CP089982.1"/>
</dbReference>
<dbReference type="NCBIfam" id="TIGR00186">
    <property type="entry name" value="rRNA_methyl_3"/>
    <property type="match status" value="1"/>
</dbReference>
<sequence>MKPPVKPRFQDKARYRENPQPPAPSLPPGTRLIVGIQPVREAIRAEERGRKPPIKVLVDDKSSPQLDALARFAHDRGIPVERISRSELDRHTRGAHHQGVAALAPELEILGLADLTLGPSALVLALDELQDPQNFGAVLRSAVALGTDAVLWPEHSSAPLSPATFRASAGAVEHATLCRVQSLPSALTELAERGLDVVGLDAQGDELLQDAHLDLPLVLVLGAEGKGLRKSVKQACRRLVRLPMRAGAVDSLNASVAVAIALYEVARRHGIRNNDA</sequence>
<evidence type="ECO:0000256" key="3">
    <source>
        <dbReference type="SAM" id="MobiDB-lite"/>
    </source>
</evidence>
<feature type="region of interest" description="Disordered" evidence="3">
    <location>
        <begin position="1"/>
        <end position="31"/>
    </location>
</feature>
<dbReference type="PANTHER" id="PTHR46429">
    <property type="entry name" value="23S RRNA (GUANOSINE-2'-O-)-METHYLTRANSFERASE RLMB"/>
    <property type="match status" value="1"/>
</dbReference>
<dbReference type="InterPro" id="IPR029064">
    <property type="entry name" value="Ribosomal_eL30-like_sf"/>
</dbReference>
<evidence type="ECO:0000313" key="5">
    <source>
        <dbReference type="EMBL" id="WXA99646.1"/>
    </source>
</evidence>
<evidence type="ECO:0000313" key="6">
    <source>
        <dbReference type="Proteomes" id="UP001379533"/>
    </source>
</evidence>
<accession>A0ABZ2KLV9</accession>
<organism evidence="5 6">
    <name type="scientific">Pendulispora brunnea</name>
    <dbReference type="NCBI Taxonomy" id="2905690"/>
    <lineage>
        <taxon>Bacteria</taxon>
        <taxon>Pseudomonadati</taxon>
        <taxon>Myxococcota</taxon>
        <taxon>Myxococcia</taxon>
        <taxon>Myxococcales</taxon>
        <taxon>Sorangiineae</taxon>
        <taxon>Pendulisporaceae</taxon>
        <taxon>Pendulispora</taxon>
    </lineage>
</organism>
<evidence type="ECO:0000256" key="1">
    <source>
        <dbReference type="ARBA" id="ARBA00022603"/>
    </source>
</evidence>
<dbReference type="InterPro" id="IPR001537">
    <property type="entry name" value="SpoU_MeTrfase"/>
</dbReference>
<reference evidence="5 6" key="1">
    <citation type="submission" date="2021-12" db="EMBL/GenBank/DDBJ databases">
        <title>Discovery of the Pendulisporaceae a myxobacterial family with distinct sporulation behavior and unique specialized metabolism.</title>
        <authorList>
            <person name="Garcia R."/>
            <person name="Popoff A."/>
            <person name="Bader C.D."/>
            <person name="Loehr J."/>
            <person name="Walesch S."/>
            <person name="Walt C."/>
            <person name="Boldt J."/>
            <person name="Bunk B."/>
            <person name="Haeckl F.J.F.P.J."/>
            <person name="Gunesch A.P."/>
            <person name="Birkelbach J."/>
            <person name="Nuebel U."/>
            <person name="Pietschmann T."/>
            <person name="Bach T."/>
            <person name="Mueller R."/>
        </authorList>
    </citation>
    <scope>NUCLEOTIDE SEQUENCE [LARGE SCALE GENOMIC DNA]</scope>
    <source>
        <strain evidence="5 6">MSr12523</strain>
    </source>
</reference>
<dbReference type="Pfam" id="PF08032">
    <property type="entry name" value="SpoU_sub_bind"/>
    <property type="match status" value="1"/>
</dbReference>
<evidence type="ECO:0000256" key="2">
    <source>
        <dbReference type="ARBA" id="ARBA00022679"/>
    </source>
</evidence>
<dbReference type="SUPFAM" id="SSF75217">
    <property type="entry name" value="alpha/beta knot"/>
    <property type="match status" value="1"/>
</dbReference>
<dbReference type="InterPro" id="IPR013123">
    <property type="entry name" value="SpoU_subst-bd"/>
</dbReference>
<dbReference type="InterPro" id="IPR004441">
    <property type="entry name" value="rRNA_MeTrfase_TrmH"/>
</dbReference>
<keyword evidence="2" id="KW-0808">Transferase</keyword>
<dbReference type="Pfam" id="PF00588">
    <property type="entry name" value="SpoU_methylase"/>
    <property type="match status" value="1"/>
</dbReference>
<name>A0ABZ2KLV9_9BACT</name>
<keyword evidence="6" id="KW-1185">Reference proteome</keyword>
<dbReference type="InterPro" id="IPR029026">
    <property type="entry name" value="tRNA_m1G_MTases_N"/>
</dbReference>
<dbReference type="EMBL" id="CP089982">
    <property type="protein sequence ID" value="WXA99646.1"/>
    <property type="molecule type" value="Genomic_DNA"/>
</dbReference>
<evidence type="ECO:0000259" key="4">
    <source>
        <dbReference type="SMART" id="SM00967"/>
    </source>
</evidence>
<dbReference type="Gene3D" id="3.30.1330.30">
    <property type="match status" value="1"/>
</dbReference>
<dbReference type="PANTHER" id="PTHR46429:SF1">
    <property type="entry name" value="23S RRNA (GUANOSINE-2'-O-)-METHYLTRANSFERASE RLMB"/>
    <property type="match status" value="1"/>
</dbReference>
<dbReference type="InterPro" id="IPR029028">
    <property type="entry name" value="Alpha/beta_knot_MTases"/>
</dbReference>
<gene>
    <name evidence="5" type="primary">rlmB</name>
    <name evidence="5" type="ORF">LZC95_22870</name>
</gene>
<dbReference type="Proteomes" id="UP001379533">
    <property type="component" value="Chromosome"/>
</dbReference>
<protein>
    <submittedName>
        <fullName evidence="5">23S rRNA (Guanosine(2251)-2'-O)-methyltransferase RlmB</fullName>
    </submittedName>
</protein>
<feature type="domain" description="RNA 2-O ribose methyltransferase substrate binding" evidence="4">
    <location>
        <begin position="32"/>
        <end position="110"/>
    </location>
</feature>
<feature type="compositionally biased region" description="Basic and acidic residues" evidence="3">
    <location>
        <begin position="8"/>
        <end position="17"/>
    </location>
</feature>
<dbReference type="Gene3D" id="3.40.1280.10">
    <property type="match status" value="1"/>
</dbReference>